<proteinExistence type="predicted"/>
<dbReference type="Pfam" id="PF13265">
    <property type="entry name" value="DUF4056"/>
    <property type="match status" value="1"/>
</dbReference>
<reference evidence="1 2" key="1">
    <citation type="submission" date="2016-04" db="EMBL/GenBank/DDBJ databases">
        <title>ATOL: Assembling a taxonomically balanced genome-scale reconstruction of the evolutionary history of the Enterobacteriaceae.</title>
        <authorList>
            <person name="Plunkett G.III."/>
            <person name="Neeno-Eckwall E.C."/>
            <person name="Glasner J.D."/>
            <person name="Perna N.T."/>
        </authorList>
    </citation>
    <scope>NUCLEOTIDE SEQUENCE [LARGE SCALE GENOMIC DNA]</scope>
    <source>
        <strain evidence="1 2">ATCC 51603</strain>
    </source>
</reference>
<evidence type="ECO:0000313" key="2">
    <source>
        <dbReference type="Proteomes" id="UP000078386"/>
    </source>
</evidence>
<evidence type="ECO:0008006" key="3">
    <source>
        <dbReference type="Google" id="ProtNLM"/>
    </source>
</evidence>
<dbReference type="AlphaFoldDB" id="A0A1B7JE37"/>
<dbReference type="InterPro" id="IPR025130">
    <property type="entry name" value="DUF4056"/>
</dbReference>
<dbReference type="Proteomes" id="UP000078386">
    <property type="component" value="Unassembled WGS sequence"/>
</dbReference>
<evidence type="ECO:0000313" key="1">
    <source>
        <dbReference type="EMBL" id="OAT45874.1"/>
    </source>
</evidence>
<comment type="caution">
    <text evidence="1">The sequence shown here is derived from an EMBL/GenBank/DDBJ whole genome shotgun (WGS) entry which is preliminary data.</text>
</comment>
<keyword evidence="2" id="KW-1185">Reference proteome</keyword>
<gene>
    <name evidence="1" type="ORF">M989_04364</name>
</gene>
<dbReference type="EMBL" id="LXEU01000089">
    <property type="protein sequence ID" value="OAT45874.1"/>
    <property type="molecule type" value="Genomic_DNA"/>
</dbReference>
<sequence>MVLKNNNNYFLWVMAMALFRRWMILLLMKWLLLLLTLAVTGAQANDGLFPVQQARKVAPVAASLSPPESLRPCCAFGHDLHVRAVGVPVPFYQIGNVLTLDTLGEHRYNDSAFGAVKNLVGLSDEQNGLIYTHRGGFIDIAHVRDTADNTFFIFSQLYPKLGQRWRYFYRDELGVRRLQLNTFPPPASMISRYTLAAWLSGHLAIELAQWHEIAQWYGFESVPGFPEEISAFSPEDLYSNLLGARMAITLILRGKAHSVEAFNAAMTDELHRVLLALDVATKSETEQKFRELDGNWWNSKRRVPDKFLVLKRNYSLDNNRLPTPVPDEKNMPYLLTMPKVVEGYQLSRLGALQIYPGEDMQRLPAPASYYGPSQFQGLADKAQAADKVQRERIQK</sequence>
<dbReference type="PATRIC" id="fig|1354264.4.peg.4520"/>
<name>A0A1B7JE37_9ENTR</name>
<protein>
    <recommendedName>
        <fullName evidence="3">DUF4056 domain-containing protein</fullName>
    </recommendedName>
</protein>
<organism evidence="1 2">
    <name type="scientific">Kluyvera georgiana ATCC 51603</name>
    <dbReference type="NCBI Taxonomy" id="1354264"/>
    <lineage>
        <taxon>Bacteria</taxon>
        <taxon>Pseudomonadati</taxon>
        <taxon>Pseudomonadota</taxon>
        <taxon>Gammaproteobacteria</taxon>
        <taxon>Enterobacterales</taxon>
        <taxon>Enterobacteriaceae</taxon>
        <taxon>Kluyvera</taxon>
    </lineage>
</organism>
<accession>A0A1B7JE37</accession>